<evidence type="ECO:0000313" key="12">
    <source>
        <dbReference type="Proteomes" id="UP000277580"/>
    </source>
</evidence>
<dbReference type="SMART" id="SM00490">
    <property type="entry name" value="HELICc"/>
    <property type="match status" value="1"/>
</dbReference>
<dbReference type="Gene3D" id="3.40.50.300">
    <property type="entry name" value="P-loop containing nucleotide triphosphate hydrolases"/>
    <property type="match status" value="1"/>
</dbReference>
<evidence type="ECO:0000259" key="8">
    <source>
        <dbReference type="PROSITE" id="PS50089"/>
    </source>
</evidence>
<dbReference type="SMART" id="SM00487">
    <property type="entry name" value="DEXDc"/>
    <property type="match status" value="1"/>
</dbReference>
<evidence type="ECO:0000256" key="2">
    <source>
        <dbReference type="ARBA" id="ARBA00022741"/>
    </source>
</evidence>
<organism evidence="11 12">
    <name type="scientific">Morchella conica CCBAS932</name>
    <dbReference type="NCBI Taxonomy" id="1392247"/>
    <lineage>
        <taxon>Eukaryota</taxon>
        <taxon>Fungi</taxon>
        <taxon>Dikarya</taxon>
        <taxon>Ascomycota</taxon>
        <taxon>Pezizomycotina</taxon>
        <taxon>Pezizomycetes</taxon>
        <taxon>Pezizales</taxon>
        <taxon>Morchellaceae</taxon>
        <taxon>Morchella</taxon>
    </lineage>
</organism>
<evidence type="ECO:0000256" key="3">
    <source>
        <dbReference type="ARBA" id="ARBA00022771"/>
    </source>
</evidence>
<dbReference type="InterPro" id="IPR049730">
    <property type="entry name" value="SNF2/RAD54-like_C"/>
</dbReference>
<keyword evidence="2" id="KW-0547">Nucleotide-binding</keyword>
<name>A0A3N4KXU5_9PEZI</name>
<dbReference type="GO" id="GO:0005634">
    <property type="term" value="C:nucleus"/>
    <property type="evidence" value="ECO:0007669"/>
    <property type="project" value="TreeGrafter"/>
</dbReference>
<reference evidence="11 12" key="1">
    <citation type="journal article" date="2018" name="Nat. Ecol. Evol.">
        <title>Pezizomycetes genomes reveal the molecular basis of ectomycorrhizal truffle lifestyle.</title>
        <authorList>
            <person name="Murat C."/>
            <person name="Payen T."/>
            <person name="Noel B."/>
            <person name="Kuo A."/>
            <person name="Morin E."/>
            <person name="Chen J."/>
            <person name="Kohler A."/>
            <person name="Krizsan K."/>
            <person name="Balestrini R."/>
            <person name="Da Silva C."/>
            <person name="Montanini B."/>
            <person name="Hainaut M."/>
            <person name="Levati E."/>
            <person name="Barry K.W."/>
            <person name="Belfiori B."/>
            <person name="Cichocki N."/>
            <person name="Clum A."/>
            <person name="Dockter R.B."/>
            <person name="Fauchery L."/>
            <person name="Guy J."/>
            <person name="Iotti M."/>
            <person name="Le Tacon F."/>
            <person name="Lindquist E.A."/>
            <person name="Lipzen A."/>
            <person name="Malagnac F."/>
            <person name="Mello A."/>
            <person name="Molinier V."/>
            <person name="Miyauchi S."/>
            <person name="Poulain J."/>
            <person name="Riccioni C."/>
            <person name="Rubini A."/>
            <person name="Sitrit Y."/>
            <person name="Splivallo R."/>
            <person name="Traeger S."/>
            <person name="Wang M."/>
            <person name="Zifcakova L."/>
            <person name="Wipf D."/>
            <person name="Zambonelli A."/>
            <person name="Paolocci F."/>
            <person name="Nowrousian M."/>
            <person name="Ottonello S."/>
            <person name="Baldrian P."/>
            <person name="Spatafora J.W."/>
            <person name="Henrissat B."/>
            <person name="Nagy L.G."/>
            <person name="Aury J.M."/>
            <person name="Wincker P."/>
            <person name="Grigoriev I.V."/>
            <person name="Bonfante P."/>
            <person name="Martin F.M."/>
        </authorList>
    </citation>
    <scope>NUCLEOTIDE SEQUENCE [LARGE SCALE GENOMIC DNA]</scope>
    <source>
        <strain evidence="11 12">CCBAS932</strain>
    </source>
</reference>
<dbReference type="Gene3D" id="3.40.50.10810">
    <property type="entry name" value="Tandem AAA-ATPase domain"/>
    <property type="match status" value="1"/>
</dbReference>
<dbReference type="CDD" id="cd18008">
    <property type="entry name" value="DEXDc_SHPRH-like"/>
    <property type="match status" value="1"/>
</dbReference>
<feature type="domain" description="RING-type" evidence="8">
    <location>
        <begin position="778"/>
        <end position="830"/>
    </location>
</feature>
<dbReference type="PROSITE" id="PS00518">
    <property type="entry name" value="ZF_RING_1"/>
    <property type="match status" value="1"/>
</dbReference>
<dbReference type="InterPro" id="IPR050628">
    <property type="entry name" value="SNF2_RAD54_helicase_TF"/>
</dbReference>
<dbReference type="InterPro" id="IPR001841">
    <property type="entry name" value="Znf_RING"/>
</dbReference>
<dbReference type="InParanoid" id="A0A3N4KXU5"/>
<dbReference type="Pfam" id="PF00271">
    <property type="entry name" value="Helicase_C"/>
    <property type="match status" value="1"/>
</dbReference>
<proteinExistence type="predicted"/>
<dbReference type="OrthoDB" id="448448at2759"/>
<evidence type="ECO:0000313" key="11">
    <source>
        <dbReference type="EMBL" id="RPB14072.1"/>
    </source>
</evidence>
<dbReference type="EMBL" id="ML119119">
    <property type="protein sequence ID" value="RPB14072.1"/>
    <property type="molecule type" value="Genomic_DNA"/>
</dbReference>
<evidence type="ECO:0000259" key="9">
    <source>
        <dbReference type="PROSITE" id="PS51192"/>
    </source>
</evidence>
<evidence type="ECO:0000256" key="7">
    <source>
        <dbReference type="PROSITE-ProRule" id="PRU00175"/>
    </source>
</evidence>
<keyword evidence="1" id="KW-0479">Metal-binding</keyword>
<feature type="domain" description="Helicase C-terminal" evidence="10">
    <location>
        <begin position="861"/>
        <end position="1029"/>
    </location>
</feature>
<dbReference type="STRING" id="1392247.A0A3N4KXU5"/>
<dbReference type="SUPFAM" id="SSF57850">
    <property type="entry name" value="RING/U-box"/>
    <property type="match status" value="1"/>
</dbReference>
<dbReference type="InterPro" id="IPR014001">
    <property type="entry name" value="Helicase_ATP-bd"/>
</dbReference>
<dbReference type="Pfam" id="PF00176">
    <property type="entry name" value="SNF2-rel_dom"/>
    <property type="match status" value="1"/>
</dbReference>
<protein>
    <submittedName>
        <fullName evidence="11">Uncharacterized protein</fullName>
    </submittedName>
</protein>
<gene>
    <name evidence="11" type="ORF">P167DRAFT_563940</name>
</gene>
<evidence type="ECO:0000256" key="6">
    <source>
        <dbReference type="ARBA" id="ARBA00022840"/>
    </source>
</evidence>
<dbReference type="SUPFAM" id="SSF52540">
    <property type="entry name" value="P-loop containing nucleoside triphosphate hydrolases"/>
    <property type="match status" value="2"/>
</dbReference>
<keyword evidence="12" id="KW-1185">Reference proteome</keyword>
<evidence type="ECO:0000256" key="4">
    <source>
        <dbReference type="ARBA" id="ARBA00022801"/>
    </source>
</evidence>
<dbReference type="Proteomes" id="UP000277580">
    <property type="component" value="Unassembled WGS sequence"/>
</dbReference>
<evidence type="ECO:0000256" key="5">
    <source>
        <dbReference type="ARBA" id="ARBA00022833"/>
    </source>
</evidence>
<evidence type="ECO:0000259" key="10">
    <source>
        <dbReference type="PROSITE" id="PS51194"/>
    </source>
</evidence>
<dbReference type="PROSITE" id="PS51192">
    <property type="entry name" value="HELICASE_ATP_BIND_1"/>
    <property type="match status" value="1"/>
</dbReference>
<dbReference type="GO" id="GO:0008094">
    <property type="term" value="F:ATP-dependent activity, acting on DNA"/>
    <property type="evidence" value="ECO:0007669"/>
    <property type="project" value="TreeGrafter"/>
</dbReference>
<feature type="domain" description="Helicase ATP-binding" evidence="9">
    <location>
        <begin position="428"/>
        <end position="619"/>
    </location>
</feature>
<dbReference type="InterPro" id="IPR038718">
    <property type="entry name" value="SNF2-like_sf"/>
</dbReference>
<dbReference type="PROSITE" id="PS50089">
    <property type="entry name" value="ZF_RING_2"/>
    <property type="match status" value="1"/>
</dbReference>
<dbReference type="PROSITE" id="PS51194">
    <property type="entry name" value="HELICASE_CTER"/>
    <property type="match status" value="1"/>
</dbReference>
<dbReference type="InterPro" id="IPR000330">
    <property type="entry name" value="SNF2_N"/>
</dbReference>
<dbReference type="GO" id="GO:0006281">
    <property type="term" value="P:DNA repair"/>
    <property type="evidence" value="ECO:0007669"/>
    <property type="project" value="TreeGrafter"/>
</dbReference>
<dbReference type="AlphaFoldDB" id="A0A3N4KXU5"/>
<dbReference type="InterPro" id="IPR001650">
    <property type="entry name" value="Helicase_C-like"/>
</dbReference>
<dbReference type="GO" id="GO:0016787">
    <property type="term" value="F:hydrolase activity"/>
    <property type="evidence" value="ECO:0007669"/>
    <property type="project" value="UniProtKB-KW"/>
</dbReference>
<dbReference type="GO" id="GO:0005524">
    <property type="term" value="F:ATP binding"/>
    <property type="evidence" value="ECO:0007669"/>
    <property type="project" value="UniProtKB-KW"/>
</dbReference>
<dbReference type="InterPro" id="IPR027417">
    <property type="entry name" value="P-loop_NTPase"/>
</dbReference>
<evidence type="ECO:0000256" key="1">
    <source>
        <dbReference type="ARBA" id="ARBA00022723"/>
    </source>
</evidence>
<dbReference type="CDD" id="cd18793">
    <property type="entry name" value="SF2_C_SNF"/>
    <property type="match status" value="1"/>
</dbReference>
<keyword evidence="4" id="KW-0378">Hydrolase</keyword>
<keyword evidence="5" id="KW-0862">Zinc</keyword>
<sequence length="1034" mass="117063">MDPSNDMYPTPSPKRDFIEFCESRGHYDSTQEITNQDKRQRYSFSESFTRYRSPLRIPSGANTPCSSPSTPAVYPLSVSPVGHSSTETDSLAVLRYHAEENIYKNPRCLGAPRIEVNSPDSYAGRENCFKNLHLNDTDTPISFNEEYYDEDDIVMHQEINGPEMCFGMIKYSTIVSGRADYLRQLCVPQVVNSKRSKLKTHTQIETTINFLKSLATVHLSSGDKEYIGILDDISAKGISQILEIPSVRLQAFLPSPQPSPELPPEEIPKTKTKEPQNSIFIYINVYGASSVGDDVGKILSTNRIYLQSPVNNEKKPKYKNPHYFNENEHVTTSQVTASPSRLRNVEEKVKTIFDININDKLPEIKMGDELQTSLLSHQKQAVYFMLWKETAPAFHEEDMLTSTSIYKPIKNELGVVSYLNSITKEKTCARPQAVPGGILADDMGLGKSLTTLALITGSLDQAHLFTQSTNYQYCTTLNRVRKHARATLIVAPASLLESWKEQIRTHIKPGAVSFYTYHGAQKDISIEKLMDFDIVLTTYATIRAEVFSKQVNQYRRSPLKEIKWFRMVLDEAHIIREHSTQQSKAVCMLEAQRRWCLSGTPIQNKLQDFGTLLRFLHLSPFDEEGTFSKYIVRPLKDANPEGLRCLRILIGSTCLRRTKDILELPPKIDQEVYIHLEPPERRLYEICKKDSANMIEQALTESRSGSSYFSILQSILRLRLMCDHGKDLLPSMVQNRLEGYSYADHINPQTSSDIEMEDCVQEESPTQQIASEFFAPRCALCSKTIDAAEAESEATSSQTCPHTICDSCLRLYELNTTQLGTSSQISCPKCAEIAGFSLESLKDEDNPQWMEDRPYGGPSTKVKALIRNLQLDAGKDSEGKPIKSVVFSCWTKMLDLVAIALNNEQMRFCRYDGRHSMRQRDESVRCFRADPQINIVLISIGSGAVGLNLTVASRVHLMEPQWNPMVEHQALDRVHRIGQKNEVVTTRYIVKNSIEESMLSFQKRKLAIAGILTSQTQKSTSNQHLKELQNLLMA</sequence>
<dbReference type="PANTHER" id="PTHR45626">
    <property type="entry name" value="TRANSCRIPTION TERMINATION FACTOR 2-RELATED"/>
    <property type="match status" value="1"/>
</dbReference>
<dbReference type="InterPro" id="IPR017907">
    <property type="entry name" value="Znf_RING_CS"/>
</dbReference>
<dbReference type="GO" id="GO:0008270">
    <property type="term" value="F:zinc ion binding"/>
    <property type="evidence" value="ECO:0007669"/>
    <property type="project" value="UniProtKB-KW"/>
</dbReference>
<keyword evidence="6" id="KW-0067">ATP-binding</keyword>
<accession>A0A3N4KXU5</accession>
<keyword evidence="3 7" id="KW-0863">Zinc-finger</keyword>
<dbReference type="PANTHER" id="PTHR45626:SF52">
    <property type="entry name" value="SINGLE-STRANDED DNA-DEPENDENT ATPASE (EUROFUNG)"/>
    <property type="match status" value="1"/>
</dbReference>